<evidence type="ECO:0000313" key="3">
    <source>
        <dbReference type="WBParaSite" id="Pan_g9757.t1"/>
    </source>
</evidence>
<feature type="compositionally biased region" description="Basic residues" evidence="1">
    <location>
        <begin position="103"/>
        <end position="117"/>
    </location>
</feature>
<organism evidence="2 3">
    <name type="scientific">Panagrellus redivivus</name>
    <name type="common">Microworm</name>
    <dbReference type="NCBI Taxonomy" id="6233"/>
    <lineage>
        <taxon>Eukaryota</taxon>
        <taxon>Metazoa</taxon>
        <taxon>Ecdysozoa</taxon>
        <taxon>Nematoda</taxon>
        <taxon>Chromadorea</taxon>
        <taxon>Rhabditida</taxon>
        <taxon>Tylenchina</taxon>
        <taxon>Panagrolaimomorpha</taxon>
        <taxon>Panagrolaimoidea</taxon>
        <taxon>Panagrolaimidae</taxon>
        <taxon>Panagrellus</taxon>
    </lineage>
</organism>
<name>A0A7E4WD08_PANRE</name>
<dbReference type="Proteomes" id="UP000492821">
    <property type="component" value="Unassembled WGS sequence"/>
</dbReference>
<reference evidence="2" key="1">
    <citation type="journal article" date="2013" name="Genetics">
        <title>The draft genome and transcriptome of Panagrellus redivivus are shaped by the harsh demands of a free-living lifestyle.</title>
        <authorList>
            <person name="Srinivasan J."/>
            <person name="Dillman A.R."/>
            <person name="Macchietto M.G."/>
            <person name="Heikkinen L."/>
            <person name="Lakso M."/>
            <person name="Fracchia K.M."/>
            <person name="Antoshechkin I."/>
            <person name="Mortazavi A."/>
            <person name="Wong G."/>
            <person name="Sternberg P.W."/>
        </authorList>
    </citation>
    <scope>NUCLEOTIDE SEQUENCE [LARGE SCALE GENOMIC DNA]</scope>
    <source>
        <strain evidence="2">MT8872</strain>
    </source>
</reference>
<sequence length="185" mass="20315">MANWRKEGSFLWLGWKMGHGMQLDHDGHGDDGKSEAQAVAGGTAWHFSCNPRPGKSRLWDTVFTGDGTGFDFGLARNGADFRQNYDPMKSVQIIAPPTTKKEEKKKKAKKRAPKAWRRRQSAGAMECDVDLDGTLPASPCFACILSCSWTPKPKIALMFPKSTDDDGLENACDGPSGILTLARRV</sequence>
<proteinExistence type="predicted"/>
<evidence type="ECO:0000256" key="1">
    <source>
        <dbReference type="SAM" id="MobiDB-lite"/>
    </source>
</evidence>
<dbReference type="AlphaFoldDB" id="A0A7E4WD08"/>
<dbReference type="WBParaSite" id="Pan_g9757.t1">
    <property type="protein sequence ID" value="Pan_g9757.t1"/>
    <property type="gene ID" value="Pan_g9757"/>
</dbReference>
<reference evidence="3" key="2">
    <citation type="submission" date="2020-10" db="UniProtKB">
        <authorList>
            <consortium name="WormBaseParasite"/>
        </authorList>
    </citation>
    <scope>IDENTIFICATION</scope>
</reference>
<feature type="region of interest" description="Disordered" evidence="1">
    <location>
        <begin position="98"/>
        <end position="117"/>
    </location>
</feature>
<protein>
    <submittedName>
        <fullName evidence="3">Uncharacterized protein</fullName>
    </submittedName>
</protein>
<evidence type="ECO:0000313" key="2">
    <source>
        <dbReference type="Proteomes" id="UP000492821"/>
    </source>
</evidence>
<accession>A0A7E4WD08</accession>
<keyword evidence="2" id="KW-1185">Reference proteome</keyword>